<feature type="transmembrane region" description="Helical" evidence="1">
    <location>
        <begin position="12"/>
        <end position="29"/>
    </location>
</feature>
<organism evidence="2">
    <name type="scientific">marine sediment metagenome</name>
    <dbReference type="NCBI Taxonomy" id="412755"/>
    <lineage>
        <taxon>unclassified sequences</taxon>
        <taxon>metagenomes</taxon>
        <taxon>ecological metagenomes</taxon>
    </lineage>
</organism>
<accession>X1P0G9</accession>
<comment type="caution">
    <text evidence="2">The sequence shown here is derived from an EMBL/GenBank/DDBJ whole genome shotgun (WGS) entry which is preliminary data.</text>
</comment>
<dbReference type="EMBL" id="BARV01039997">
    <property type="protein sequence ID" value="GAI49807.1"/>
    <property type="molecule type" value="Genomic_DNA"/>
</dbReference>
<gene>
    <name evidence="2" type="ORF">S06H3_61108</name>
</gene>
<feature type="non-terminal residue" evidence="2">
    <location>
        <position position="164"/>
    </location>
</feature>
<keyword evidence="1" id="KW-0472">Membrane</keyword>
<reference evidence="2" key="1">
    <citation type="journal article" date="2014" name="Front. Microbiol.">
        <title>High frequency of phylogenetically diverse reductive dehalogenase-homologous genes in deep subseafloor sedimentary metagenomes.</title>
        <authorList>
            <person name="Kawai M."/>
            <person name="Futagami T."/>
            <person name="Toyoda A."/>
            <person name="Takaki Y."/>
            <person name="Nishi S."/>
            <person name="Hori S."/>
            <person name="Arai W."/>
            <person name="Tsubouchi T."/>
            <person name="Morono Y."/>
            <person name="Uchiyama I."/>
            <person name="Ito T."/>
            <person name="Fujiyama A."/>
            <person name="Inagaki F."/>
            <person name="Takami H."/>
        </authorList>
    </citation>
    <scope>NUCLEOTIDE SEQUENCE</scope>
    <source>
        <strain evidence="2">Expedition CK06-06</strain>
    </source>
</reference>
<sequence length="164" mass="18078">MKNTYENIGNKYANVLVTILLLGSLWGFLSEIILKSAVFSQGFPFMGGMAGYITAIGIGMMGIAFGNLRKPSLLMGVPLVAIPPRSIARLEFTLATVGVLKIDNTHSLPKIATKENLGCFEALTGTGTCENMPRDKYMEFMIEQNQSYPMHQNSDILVKYYDKV</sequence>
<proteinExistence type="predicted"/>
<evidence type="ECO:0000256" key="1">
    <source>
        <dbReference type="SAM" id="Phobius"/>
    </source>
</evidence>
<keyword evidence="1" id="KW-1133">Transmembrane helix</keyword>
<feature type="transmembrane region" description="Helical" evidence="1">
    <location>
        <begin position="49"/>
        <end position="68"/>
    </location>
</feature>
<protein>
    <submittedName>
        <fullName evidence="2">Uncharacterized protein</fullName>
    </submittedName>
</protein>
<keyword evidence="1" id="KW-0812">Transmembrane</keyword>
<evidence type="ECO:0000313" key="2">
    <source>
        <dbReference type="EMBL" id="GAI49807.1"/>
    </source>
</evidence>
<dbReference type="AlphaFoldDB" id="X1P0G9"/>
<name>X1P0G9_9ZZZZ</name>